<dbReference type="OrthoDB" id="3444638at2759"/>
<dbReference type="EMBL" id="CAOQHR010000012">
    <property type="protein sequence ID" value="CAI6341940.1"/>
    <property type="molecule type" value="Genomic_DNA"/>
</dbReference>
<evidence type="ECO:0000313" key="1">
    <source>
        <dbReference type="EMBL" id="CAI6341940.1"/>
    </source>
</evidence>
<dbReference type="AlphaFoldDB" id="A0A9W4UTJ2"/>
<evidence type="ECO:0000313" key="2">
    <source>
        <dbReference type="Proteomes" id="UP001152607"/>
    </source>
</evidence>
<dbReference type="Proteomes" id="UP001152607">
    <property type="component" value="Unassembled WGS sequence"/>
</dbReference>
<proteinExistence type="predicted"/>
<organism evidence="1 2">
    <name type="scientific">Periconia digitata</name>
    <dbReference type="NCBI Taxonomy" id="1303443"/>
    <lineage>
        <taxon>Eukaryota</taxon>
        <taxon>Fungi</taxon>
        <taxon>Dikarya</taxon>
        <taxon>Ascomycota</taxon>
        <taxon>Pezizomycotina</taxon>
        <taxon>Dothideomycetes</taxon>
        <taxon>Pleosporomycetidae</taxon>
        <taxon>Pleosporales</taxon>
        <taxon>Massarineae</taxon>
        <taxon>Periconiaceae</taxon>
        <taxon>Periconia</taxon>
    </lineage>
</organism>
<keyword evidence="2" id="KW-1185">Reference proteome</keyword>
<name>A0A9W4UTJ2_9PLEO</name>
<gene>
    <name evidence="1" type="ORF">PDIGIT_LOCUS15140</name>
</gene>
<protein>
    <submittedName>
        <fullName evidence="1">Uncharacterized protein</fullName>
    </submittedName>
</protein>
<sequence length="113" mass="12486">MQFSYISISALVATALSMPTEMPLERRGGSMTHRFCGRTDCRTQVGPTRTLGADKCIKLSDSDHGIQVKTMSKGCELSLYTNRDHCDEKPLKSLTTSPGNVSLQGVYRIRLEC</sequence>
<reference evidence="1" key="1">
    <citation type="submission" date="2023-01" db="EMBL/GenBank/DDBJ databases">
        <authorList>
            <person name="Van Ghelder C."/>
            <person name="Rancurel C."/>
        </authorList>
    </citation>
    <scope>NUCLEOTIDE SEQUENCE</scope>
    <source>
        <strain evidence="1">CNCM I-4278</strain>
    </source>
</reference>
<accession>A0A9W4UTJ2</accession>
<comment type="caution">
    <text evidence="1">The sequence shown here is derived from an EMBL/GenBank/DDBJ whole genome shotgun (WGS) entry which is preliminary data.</text>
</comment>